<dbReference type="Proteomes" id="UP000464865">
    <property type="component" value="Plasmid p5"/>
</dbReference>
<dbReference type="PROSITE" id="PS51352">
    <property type="entry name" value="THIOREDOXIN_2"/>
    <property type="match status" value="1"/>
</dbReference>
<feature type="domain" description="Thioredoxin" evidence="3">
    <location>
        <begin position="6"/>
        <end position="208"/>
    </location>
</feature>
<organism evidence="4 5">
    <name type="scientific">Rhizobium oryzihabitans</name>
    <dbReference type="NCBI Taxonomy" id="2267833"/>
    <lineage>
        <taxon>Bacteria</taxon>
        <taxon>Pseudomonadati</taxon>
        <taxon>Pseudomonadota</taxon>
        <taxon>Alphaproteobacteria</taxon>
        <taxon>Hyphomicrobiales</taxon>
        <taxon>Rhizobiaceae</taxon>
        <taxon>Rhizobium/Agrobacterium group</taxon>
        <taxon>Rhizobium</taxon>
    </lineage>
</organism>
<sequence>MQRRQIMIGATVTAITAPLFYNRKAEAQSAPVGLMDPGPLPERIFGAADAPVTVIEYASMTCGHCANFHINIWPTLKKEFVDTGKVRFIIREFPFDPRSTAAFMLARCVGDDKWYATVDLMFRSQSTWARASDGKQGFLSALSMTGLDEKQLEACLADQALLDNVNKIAATGRELGVTSTPTFFINGNKYEGVIPVDEFRSIVEPLLKEAGK</sequence>
<protein>
    <submittedName>
        <fullName evidence="4">DsbA family protein</fullName>
    </submittedName>
</protein>
<dbReference type="KEGG" id="roy:G3A56_26295"/>
<keyword evidence="5" id="KW-1185">Reference proteome</keyword>
<reference evidence="4 5" key="1">
    <citation type="submission" date="2020-02" db="EMBL/GenBank/DDBJ databases">
        <title>Plant-Promoting Endophytic Bacterium Rhizobium oryzihabitans sp. nov., Isolated from the Root of Rice.</title>
        <authorList>
            <person name="zhao J."/>
            <person name="Zhang G."/>
        </authorList>
    </citation>
    <scope>NUCLEOTIDE SEQUENCE [LARGE SCALE GENOMIC DNA]</scope>
    <source>
        <strain evidence="4 5">M15</strain>
        <plasmid evidence="4 5">p5</plasmid>
    </source>
</reference>
<dbReference type="AlphaFoldDB" id="A0A7L5BRA7"/>
<accession>A0A7L5BRA7</accession>
<gene>
    <name evidence="4" type="ORF">G3A56_26295</name>
</gene>
<dbReference type="SUPFAM" id="SSF52833">
    <property type="entry name" value="Thioredoxin-like"/>
    <property type="match status" value="1"/>
</dbReference>
<dbReference type="Pfam" id="PF13462">
    <property type="entry name" value="Thioredoxin_4"/>
    <property type="match status" value="1"/>
</dbReference>
<proteinExistence type="inferred from homology"/>
<comment type="similarity">
    <text evidence="2">Belongs to the thioredoxin family. DsbA subfamily.</text>
</comment>
<dbReference type="RefSeq" id="WP_035226356.1">
    <property type="nucleotide sequence ID" value="NZ_CP048637.1"/>
</dbReference>
<evidence type="ECO:0000256" key="2">
    <source>
        <dbReference type="ARBA" id="ARBA00005791"/>
    </source>
</evidence>
<dbReference type="InterPro" id="IPR036249">
    <property type="entry name" value="Thioredoxin-like_sf"/>
</dbReference>
<dbReference type="PANTHER" id="PTHR13887">
    <property type="entry name" value="GLUTATHIONE S-TRANSFERASE KAPPA"/>
    <property type="match status" value="1"/>
</dbReference>
<dbReference type="InterPro" id="IPR012336">
    <property type="entry name" value="Thioredoxin-like_fold"/>
</dbReference>
<keyword evidence="4" id="KW-0614">Plasmid</keyword>
<dbReference type="EMBL" id="CP048637">
    <property type="protein sequence ID" value="QIB41335.1"/>
    <property type="molecule type" value="Genomic_DNA"/>
</dbReference>
<evidence type="ECO:0000259" key="3">
    <source>
        <dbReference type="PROSITE" id="PS51352"/>
    </source>
</evidence>
<comment type="function">
    <text evidence="1">May be required for disulfide bond formation in some proteins.</text>
</comment>
<dbReference type="Gene3D" id="3.40.30.10">
    <property type="entry name" value="Glutaredoxin"/>
    <property type="match status" value="1"/>
</dbReference>
<dbReference type="PANTHER" id="PTHR13887:SF56">
    <property type="entry name" value="THIOREDOXIN-LIKE REDUCTASE RV2466C"/>
    <property type="match status" value="1"/>
</dbReference>
<evidence type="ECO:0000313" key="5">
    <source>
        <dbReference type="Proteomes" id="UP000464865"/>
    </source>
</evidence>
<evidence type="ECO:0000256" key="1">
    <source>
        <dbReference type="ARBA" id="ARBA00003565"/>
    </source>
</evidence>
<geneLocation type="plasmid" evidence="4 5">
    <name>p5</name>
</geneLocation>
<evidence type="ECO:0000313" key="4">
    <source>
        <dbReference type="EMBL" id="QIB41335.1"/>
    </source>
</evidence>
<name>A0A7L5BRA7_9HYPH</name>
<dbReference type="InterPro" id="IPR013766">
    <property type="entry name" value="Thioredoxin_domain"/>
</dbReference>